<dbReference type="Proteomes" id="UP001367676">
    <property type="component" value="Unassembled WGS sequence"/>
</dbReference>
<comment type="subcellular location">
    <subcellularLocation>
        <location evidence="1">Cytoplasm</location>
        <location evidence="1">Cytoskeleton</location>
        <location evidence="1">Spindle</location>
    </subcellularLocation>
</comment>
<dbReference type="Pfam" id="PF00225">
    <property type="entry name" value="Kinesin"/>
    <property type="match status" value="1"/>
</dbReference>
<evidence type="ECO:0000313" key="18">
    <source>
        <dbReference type="Proteomes" id="UP001367676"/>
    </source>
</evidence>
<gene>
    <name evidence="17" type="ORF">V9T40_013577</name>
</gene>
<keyword evidence="6" id="KW-0064">Aspartyl protease</keyword>
<dbReference type="GO" id="GO:0071897">
    <property type="term" value="P:DNA biosynthetic process"/>
    <property type="evidence" value="ECO:0007669"/>
    <property type="project" value="UniProtKB-ARBA"/>
</dbReference>
<feature type="binding site" evidence="11">
    <location>
        <begin position="1649"/>
        <end position="1656"/>
    </location>
    <ligand>
        <name>ATP</name>
        <dbReference type="ChEBI" id="CHEBI:30616"/>
    </ligand>
</feature>
<dbReference type="GO" id="GO:0006508">
    <property type="term" value="P:proteolysis"/>
    <property type="evidence" value="ECO:0007669"/>
    <property type="project" value="InterPro"/>
</dbReference>
<feature type="compositionally biased region" description="Polar residues" evidence="13">
    <location>
        <begin position="235"/>
        <end position="256"/>
    </location>
</feature>
<keyword evidence="9 11" id="KW-0505">Motor protein</keyword>
<dbReference type="InterPro" id="IPR013103">
    <property type="entry name" value="RVT_2"/>
</dbReference>
<dbReference type="EMBL" id="JBBCAQ010000033">
    <property type="protein sequence ID" value="KAK7582132.1"/>
    <property type="molecule type" value="Genomic_DNA"/>
</dbReference>
<dbReference type="GO" id="GO:0051231">
    <property type="term" value="P:spindle elongation"/>
    <property type="evidence" value="ECO:0007669"/>
    <property type="project" value="TreeGrafter"/>
</dbReference>
<evidence type="ECO:0000259" key="15">
    <source>
        <dbReference type="PROSITE" id="PS50175"/>
    </source>
</evidence>
<dbReference type="InterPro" id="IPR038105">
    <property type="entry name" value="Kif23_Arf-bd_sf"/>
</dbReference>
<dbReference type="InterPro" id="IPR047149">
    <property type="entry name" value="KIF11-like"/>
</dbReference>
<dbReference type="InterPro" id="IPR036397">
    <property type="entry name" value="RNaseH_sf"/>
</dbReference>
<dbReference type="PROSITE" id="PS50994">
    <property type="entry name" value="INTEGRASE"/>
    <property type="match status" value="1"/>
</dbReference>
<feature type="region of interest" description="Disordered" evidence="13">
    <location>
        <begin position="2212"/>
        <end position="2235"/>
    </location>
</feature>
<evidence type="ECO:0000256" key="12">
    <source>
        <dbReference type="SAM" id="Coils"/>
    </source>
</evidence>
<dbReference type="GO" id="GO:0008017">
    <property type="term" value="F:microtubule binding"/>
    <property type="evidence" value="ECO:0007669"/>
    <property type="project" value="InterPro"/>
</dbReference>
<dbReference type="InterPro" id="IPR057670">
    <property type="entry name" value="SH3_retrovirus"/>
</dbReference>
<dbReference type="Gene3D" id="3.40.850.10">
    <property type="entry name" value="Kinesin motor domain"/>
    <property type="match status" value="1"/>
</dbReference>
<accession>A0AAN9Y1E3</accession>
<dbReference type="PROSITE" id="PS50175">
    <property type="entry name" value="ASP_PROT_RETROV"/>
    <property type="match status" value="1"/>
</dbReference>
<keyword evidence="5 11" id="KW-0547">Nucleotide-binding</keyword>
<comment type="similarity">
    <text evidence="11">Belongs to the TRAFAC class myosin-kinesin ATPase superfamily. Kinesin family.</text>
</comment>
<evidence type="ECO:0000256" key="13">
    <source>
        <dbReference type="SAM" id="MobiDB-lite"/>
    </source>
</evidence>
<evidence type="ECO:0000256" key="2">
    <source>
        <dbReference type="ARBA" id="ARBA00022490"/>
    </source>
</evidence>
<dbReference type="GO" id="GO:0004190">
    <property type="term" value="F:aspartic-type endopeptidase activity"/>
    <property type="evidence" value="ECO:0007669"/>
    <property type="project" value="UniProtKB-KW"/>
</dbReference>
<dbReference type="PANTHER" id="PTHR47970">
    <property type="entry name" value="KINESIN-LIKE PROTEIN KIF11"/>
    <property type="match status" value="1"/>
</dbReference>
<dbReference type="GO" id="GO:0008574">
    <property type="term" value="F:plus-end-directed microtubule motor activity"/>
    <property type="evidence" value="ECO:0007669"/>
    <property type="project" value="TreeGrafter"/>
</dbReference>
<dbReference type="InterPro" id="IPR032384">
    <property type="entry name" value="Kif23_Arf-bd"/>
</dbReference>
<dbReference type="PROSITE" id="PS50067">
    <property type="entry name" value="KINESIN_MOTOR_2"/>
    <property type="match status" value="1"/>
</dbReference>
<dbReference type="GO" id="GO:0015074">
    <property type="term" value="P:DNA integration"/>
    <property type="evidence" value="ECO:0007669"/>
    <property type="project" value="InterPro"/>
</dbReference>
<dbReference type="GO" id="GO:0003676">
    <property type="term" value="F:nucleic acid binding"/>
    <property type="evidence" value="ECO:0007669"/>
    <property type="project" value="InterPro"/>
</dbReference>
<dbReference type="CDD" id="cd09272">
    <property type="entry name" value="RNase_HI_RT_Ty1"/>
    <property type="match status" value="1"/>
</dbReference>
<evidence type="ECO:0000256" key="7">
    <source>
        <dbReference type="ARBA" id="ARBA00022840"/>
    </source>
</evidence>
<keyword evidence="7 11" id="KW-0067">ATP-binding</keyword>
<keyword evidence="6" id="KW-0645">Protease</keyword>
<dbReference type="InterPro" id="IPR043502">
    <property type="entry name" value="DNA/RNA_pol_sf"/>
</dbReference>
<dbReference type="GO" id="GO:0090307">
    <property type="term" value="P:mitotic spindle assembly"/>
    <property type="evidence" value="ECO:0007669"/>
    <property type="project" value="TreeGrafter"/>
</dbReference>
<dbReference type="InterPro" id="IPR012337">
    <property type="entry name" value="RNaseH-like_sf"/>
</dbReference>
<feature type="domain" description="Integrase catalytic" evidence="16">
    <location>
        <begin position="721"/>
        <end position="891"/>
    </location>
</feature>
<dbReference type="GO" id="GO:0007018">
    <property type="term" value="P:microtubule-based movement"/>
    <property type="evidence" value="ECO:0007669"/>
    <property type="project" value="InterPro"/>
</dbReference>
<evidence type="ECO:0000256" key="10">
    <source>
        <dbReference type="ARBA" id="ARBA00023212"/>
    </source>
</evidence>
<protein>
    <submittedName>
        <fullName evidence="17">Uncharacterized protein</fullName>
    </submittedName>
</protein>
<keyword evidence="18" id="KW-1185">Reference proteome</keyword>
<dbReference type="PRINTS" id="PR00380">
    <property type="entry name" value="KINESINHEAVY"/>
</dbReference>
<feature type="region of interest" description="Disordered" evidence="13">
    <location>
        <begin position="583"/>
        <end position="605"/>
    </location>
</feature>
<keyword evidence="8 12" id="KW-0175">Coiled coil</keyword>
<dbReference type="GO" id="GO:0005634">
    <property type="term" value="C:nucleus"/>
    <property type="evidence" value="ECO:0007669"/>
    <property type="project" value="TreeGrafter"/>
</dbReference>
<proteinExistence type="inferred from homology"/>
<evidence type="ECO:0000256" key="8">
    <source>
        <dbReference type="ARBA" id="ARBA00023054"/>
    </source>
</evidence>
<comment type="caution">
    <text evidence="17">The sequence shown here is derived from an EMBL/GenBank/DDBJ whole genome shotgun (WGS) entry which is preliminary data.</text>
</comment>
<reference evidence="17 18" key="1">
    <citation type="submission" date="2024-03" db="EMBL/GenBank/DDBJ databases">
        <title>Adaptation during the transition from Ophiocordyceps entomopathogen to insect associate is accompanied by gene loss and intensified selection.</title>
        <authorList>
            <person name="Ward C.M."/>
            <person name="Onetto C.A."/>
            <person name="Borneman A.R."/>
        </authorList>
    </citation>
    <scope>NUCLEOTIDE SEQUENCE [LARGE SCALE GENOMIC DNA]</scope>
    <source>
        <strain evidence="17">AWRI1</strain>
        <tissue evidence="17">Single Adult Female</tissue>
    </source>
</reference>
<dbReference type="Pfam" id="PF25597">
    <property type="entry name" value="SH3_retrovirus"/>
    <property type="match status" value="1"/>
</dbReference>
<evidence type="ECO:0000256" key="3">
    <source>
        <dbReference type="ARBA" id="ARBA00022553"/>
    </source>
</evidence>
<dbReference type="GO" id="GO:0042575">
    <property type="term" value="C:DNA polymerase complex"/>
    <property type="evidence" value="ECO:0007669"/>
    <property type="project" value="UniProtKB-ARBA"/>
</dbReference>
<dbReference type="Pfam" id="PF07727">
    <property type="entry name" value="RVT_2"/>
    <property type="match status" value="1"/>
</dbReference>
<organism evidence="17 18">
    <name type="scientific">Parthenolecanium corni</name>
    <dbReference type="NCBI Taxonomy" id="536013"/>
    <lineage>
        <taxon>Eukaryota</taxon>
        <taxon>Metazoa</taxon>
        <taxon>Ecdysozoa</taxon>
        <taxon>Arthropoda</taxon>
        <taxon>Hexapoda</taxon>
        <taxon>Insecta</taxon>
        <taxon>Pterygota</taxon>
        <taxon>Neoptera</taxon>
        <taxon>Paraneoptera</taxon>
        <taxon>Hemiptera</taxon>
        <taxon>Sternorrhyncha</taxon>
        <taxon>Coccoidea</taxon>
        <taxon>Coccidae</taxon>
        <taxon>Parthenolecanium</taxon>
    </lineage>
</organism>
<feature type="region of interest" description="Disordered" evidence="13">
    <location>
        <begin position="232"/>
        <end position="314"/>
    </location>
</feature>
<dbReference type="PANTHER" id="PTHR47970:SF29">
    <property type="entry name" value="KINESIN FAMILY MEMBER 20B"/>
    <property type="match status" value="1"/>
</dbReference>
<feature type="domain" description="Peptidase A2" evidence="15">
    <location>
        <begin position="418"/>
        <end position="495"/>
    </location>
</feature>
<dbReference type="InterPro" id="IPR054722">
    <property type="entry name" value="PolX-like_BBD"/>
</dbReference>
<dbReference type="GO" id="GO:0008270">
    <property type="term" value="F:zinc ion binding"/>
    <property type="evidence" value="ECO:0007669"/>
    <property type="project" value="InterPro"/>
</dbReference>
<dbReference type="GO" id="GO:0005524">
    <property type="term" value="F:ATP binding"/>
    <property type="evidence" value="ECO:0007669"/>
    <property type="project" value="UniProtKB-UniRule"/>
</dbReference>
<dbReference type="InterPro" id="IPR036875">
    <property type="entry name" value="Znf_CCHC_sf"/>
</dbReference>
<dbReference type="Pfam" id="PF14223">
    <property type="entry name" value="Retrotran_gag_2"/>
    <property type="match status" value="1"/>
</dbReference>
<keyword evidence="10" id="KW-0206">Cytoskeleton</keyword>
<dbReference type="Gene3D" id="3.30.420.10">
    <property type="entry name" value="Ribonuclease H-like superfamily/Ribonuclease H"/>
    <property type="match status" value="2"/>
</dbReference>
<dbReference type="InterPro" id="IPR001584">
    <property type="entry name" value="Integrase_cat-core"/>
</dbReference>
<dbReference type="InterPro" id="IPR001752">
    <property type="entry name" value="Kinesin_motor_dom"/>
</dbReference>
<dbReference type="SUPFAM" id="SSF53098">
    <property type="entry name" value="Ribonuclease H-like"/>
    <property type="match status" value="1"/>
</dbReference>
<dbReference type="GO" id="GO:0072686">
    <property type="term" value="C:mitotic spindle"/>
    <property type="evidence" value="ECO:0007669"/>
    <property type="project" value="TreeGrafter"/>
</dbReference>
<evidence type="ECO:0000313" key="17">
    <source>
        <dbReference type="EMBL" id="KAK7582132.1"/>
    </source>
</evidence>
<dbReference type="InterPro" id="IPR027417">
    <property type="entry name" value="P-loop_NTPase"/>
</dbReference>
<evidence type="ECO:0000256" key="11">
    <source>
        <dbReference type="PROSITE-ProRule" id="PRU00283"/>
    </source>
</evidence>
<keyword evidence="4" id="KW-0493">Microtubule</keyword>
<evidence type="ECO:0000256" key="9">
    <source>
        <dbReference type="ARBA" id="ARBA00023175"/>
    </source>
</evidence>
<keyword evidence="3" id="KW-0597">Phosphoprotein</keyword>
<dbReference type="InterPro" id="IPR001995">
    <property type="entry name" value="Peptidase_A2_cat"/>
</dbReference>
<keyword evidence="6" id="KW-0378">Hydrolase</keyword>
<feature type="region of interest" description="Disordered" evidence="13">
    <location>
        <begin position="340"/>
        <end position="370"/>
    </location>
</feature>
<evidence type="ECO:0000259" key="16">
    <source>
        <dbReference type="PROSITE" id="PS50994"/>
    </source>
</evidence>
<dbReference type="SUPFAM" id="SSF56672">
    <property type="entry name" value="DNA/RNA polymerases"/>
    <property type="match status" value="1"/>
</dbReference>
<evidence type="ECO:0000256" key="4">
    <source>
        <dbReference type="ARBA" id="ARBA00022701"/>
    </source>
</evidence>
<dbReference type="SMART" id="SM00129">
    <property type="entry name" value="KISc"/>
    <property type="match status" value="1"/>
</dbReference>
<dbReference type="Gene3D" id="2.60.40.4330">
    <property type="entry name" value="Kinesin-like protein Kif23, Arf6-interacting domain"/>
    <property type="match status" value="1"/>
</dbReference>
<sequence length="2397" mass="274926">MGGNEDELIIKKVVVEEEVWNARSFGDAGKYKFNGKGYETWRDSVINAIKGELCEQVLAMNLWEEDFSRWSGEELEKPENKDKRKYYQRQYRIKNYIMSRLEQNIATRVKSAISVRDLLDKLDNRYRGQSEIKVMEIQRMWQDLKYDIKGNLPGYLDKFSSLAEELRDQGVRVTEDQEIRQLKLSMPRQYDVPILKFETLPPLQRTIESLQNLLIASYDKYNQEMKDRSPKFGNHNLNFKQYNSNPDSFNRNSNFHSGRNFDNSGNNRNSFSNNRTFPRNNFQNQNNSVGNNRNFYLGNGSNPQNFERSQDQKNRDRASVTCHCCGGRAHWANECPSRQALRNNSSNNRNSNNTNSTTTNPFNDGNQRNSKIDKNQVKQNLCIFQQQYVCNQENDHLDALNQGGELDDFLPNQEELTDEILLDSGADAHVVSKLEWLQNVTKLQIPERYTTAEDGAVVEVTHFGILTLRIENRFGQQNYITLNEVKFAPRLGRNLMSATRITNNQIVNVDINFNGADVYYIESGQILFSAERRGNSRYVKCKICFLNDNDDEENNLCPLAGSNEIENGDEWSDFEVEEEVWYNSEPETNEPQEVTPGSIGRIDDSVAGNNDNSVDKIFENSENGNVFDGNVLDNVVESQEASTSSIAENSQIIPLINQSSQSEELKITWHRRLGHLSAKYMSLLQQNSEGIPNNIKFNQNDFKNCLPCLTAKNARLGHNSNRERPTRKLQIVSSDTMGPREVGPNGEKFVVTFVDNYSNYTVAAPIKTKGKVFDEFVKFYNTMKNRFPDCPISTIRCDNAKEYVENKDMKAFCDQNGIVLDPIAAYSPELNGLAERMNRTIMDRTRSLIHDAKLSFKMWPQAVLTAVYLINRSPSKQNLNKTPFEIFFNKKPNISNLRVFGAIAYRHIPKEVRQQIAVKMKRKGEVDTDPKLLERSERHVFTGYTSTGYCLTDPEKNKFIISSDVRFDETKNIVDLEKSGNKNFDITRKREQIQLEEPQINVFSVTKNINNKYIEEYVPKTFADIRGNPFEEQWLAAVAEELKSMEKLQVWEIVSKPESVKVLDTRWVLNTKLNSEGECVAKARLVARGFRDKTLYEIDQIYSPVAQQWLVKWILSITNKYDYKIAQYDVKTAFLYSDIKVETYLSIPQGMNSEKKSENVLKLKKSIYGLKTSSKNWYDLLNDFMNEKGYSSTKADRCLYYKKDNFGSRIFILTYVDDILVVTNSGEWLDSFESQMSENFVIKINRNPTFFFGLEIERDRENKTIKLSQSKYINKILRRYGMENSNGNATPMEASLKVFKDPDGKDEKEYRSMIGALLYLAKGTRPDIAFPVNYLSRFQNSSTDTHKMHVKRIFRYLNSTKLHTLIFKSDKEGIDAYVDASYAPDVSQVDEVLQNVENGKSVTGYLIYVHGDLLNWGVRRQTLMATSSTAAEIIAVQEALDDIRVTRLTQMEFFGSSNSVNVYEDNISARNIMNGGEQKRTRALLIKCFDIIQAKKDNEIKILNISGHDQLADLLTKALERKRFSELLHFYEIYTRFIRISLRPRNGCPRTPAKHKQTSGDALHVFCRLRPTYANDSESCVSIISDTTIQLTVPENSINYKSGVTAKYNYSFQKVFGESCCQREVFDEVALPLVEKLIKGNNGLLFTYGVTGSGKTYSMTGVKDNIGIMPRCLDVLFNSIFDYQASKFVFKPDRMNGFEVQSEAAAKKDLEDSLKKATRNYKLRKNQSQEDLISARSNNGLKIADVHPDNAYAVFVTYIEIYNDNVFDLLENINETDVYTKLQSKIIREDANQNGYAHGVTEVEVKSADEAFEVFLKGKRRKRMAQTALNTESSRSHSIFTIRLVQAPLDVNGTEVDQRKENICISQLSLVDLAGSERSSRTNNRGDRAREAGSINNSLMTLRTCFEILRENQKSGSTKMIPCRDSKLTRLFRIFFEGKGDIRMIVCVNPRKQDYDETIQVMRFAENSQEILLKPTVMKPTPLKSDARKKGLAFKKAIQSLEELKDREPVAYVPNDVEVIYSFEAFPSMENTDPFDSDYNKNLLNFLENRIKKRNELIADIMLRGDKFRAAFVDREEKFLIQRRDLDAVNARRECEMAKTKTLEDRVISLDSNVNILKRKCDEYCDDIRRLKNDIENKNQIIHQYTVDKDREKRSNRKLVAKSEQLVKEKENCLKEREQVQQQLKDSNKALKRVRKVLEVQDENAVARLDELESDTETLPSSTSDDIPPGTPTVPQGVVVSPKSISAFSSYRRYNKQCEAHDEWLDHRTTTAVPVTTVLQPHLKRRKSFTTITSPKELNKSSKYCLTTQNRNDDGAIQTQLFKGNVVPTCGGGGVQVILNDIEVLQQKSPILSPVTSPKRAKIGSNNRNIAEPTDCSLYPDVAARCAVSLEGHPIRK</sequence>
<keyword evidence="2" id="KW-0963">Cytoplasm</keyword>
<evidence type="ECO:0000259" key="14">
    <source>
        <dbReference type="PROSITE" id="PS50067"/>
    </source>
</evidence>
<feature type="domain" description="Kinesin motor" evidence="14">
    <location>
        <begin position="1562"/>
        <end position="1971"/>
    </location>
</feature>
<feature type="coiled-coil region" evidence="12">
    <location>
        <begin position="1700"/>
        <end position="1727"/>
    </location>
</feature>
<evidence type="ECO:0000256" key="6">
    <source>
        <dbReference type="ARBA" id="ARBA00022750"/>
    </source>
</evidence>
<evidence type="ECO:0000256" key="5">
    <source>
        <dbReference type="ARBA" id="ARBA00022741"/>
    </source>
</evidence>
<dbReference type="SUPFAM" id="SSF52540">
    <property type="entry name" value="P-loop containing nucleoside triphosphate hydrolases"/>
    <property type="match status" value="1"/>
</dbReference>
<evidence type="ECO:0000256" key="1">
    <source>
        <dbReference type="ARBA" id="ARBA00004186"/>
    </source>
</evidence>
<dbReference type="Pfam" id="PF16540">
    <property type="entry name" value="MKLP1_Arf_bdg"/>
    <property type="match status" value="1"/>
</dbReference>
<dbReference type="InterPro" id="IPR019821">
    <property type="entry name" value="Kinesin_motor_CS"/>
</dbReference>
<dbReference type="PROSITE" id="PS00411">
    <property type="entry name" value="KINESIN_MOTOR_1"/>
    <property type="match status" value="1"/>
</dbReference>
<dbReference type="Pfam" id="PF22936">
    <property type="entry name" value="Pol_BBD"/>
    <property type="match status" value="1"/>
</dbReference>
<feature type="compositionally biased region" description="Low complexity" evidence="13">
    <location>
        <begin position="342"/>
        <end position="360"/>
    </location>
</feature>
<dbReference type="SUPFAM" id="SSF57756">
    <property type="entry name" value="Retrovirus zinc finger-like domains"/>
    <property type="match status" value="1"/>
</dbReference>
<dbReference type="GO" id="GO:0005876">
    <property type="term" value="C:spindle microtubule"/>
    <property type="evidence" value="ECO:0007669"/>
    <property type="project" value="TreeGrafter"/>
</dbReference>
<dbReference type="InterPro" id="IPR036961">
    <property type="entry name" value="Kinesin_motor_dom_sf"/>
</dbReference>
<name>A0AAN9Y1E3_9HEMI</name>
<feature type="compositionally biased region" description="Low complexity" evidence="13">
    <location>
        <begin position="257"/>
        <end position="295"/>
    </location>
</feature>